<evidence type="ECO:0000259" key="1">
    <source>
        <dbReference type="Pfam" id="PF00156"/>
    </source>
</evidence>
<keyword evidence="2" id="KW-0328">Glycosyltransferase</keyword>
<dbReference type="Gene3D" id="3.40.50.2020">
    <property type="match status" value="1"/>
</dbReference>
<dbReference type="RefSeq" id="WP_181758549.1">
    <property type="nucleotide sequence ID" value="NZ_BMCR01000001.1"/>
</dbReference>
<dbReference type="GO" id="GO:0016757">
    <property type="term" value="F:glycosyltransferase activity"/>
    <property type="evidence" value="ECO:0007669"/>
    <property type="project" value="UniProtKB-KW"/>
</dbReference>
<dbReference type="Gene3D" id="3.30.1310.20">
    <property type="entry name" value="PRTase-like"/>
    <property type="match status" value="1"/>
</dbReference>
<keyword evidence="2" id="KW-0808">Transferase</keyword>
<dbReference type="CDD" id="cd06223">
    <property type="entry name" value="PRTases_typeI"/>
    <property type="match status" value="1"/>
</dbReference>
<accession>A0A838XNA9</accession>
<comment type="caution">
    <text evidence="2">The sequence shown here is derived from an EMBL/GenBank/DDBJ whole genome shotgun (WGS) entry which is preliminary data.</text>
</comment>
<sequence length="216" mass="23195">MDDQERVFTNRAEAGRQLAARLASMTLDRPAVYALPRGGVPVAVEISRALEAPLDLVMVRKIGAPSNPEVALGAVVEGAVPQTVLNEDVRRISGADEAYIERARTRELAEMERRRALYLGDRERLDPTGRTAVLVDDGLATGATMKAAIAAIRRQGAARIVAAIPVAPEDTLVEIAALADDVVCLIPSRAFRGVGGFFADFHQLTDEETIGLLRQA</sequence>
<evidence type="ECO:0000313" key="2">
    <source>
        <dbReference type="EMBL" id="MBA4610116.1"/>
    </source>
</evidence>
<feature type="domain" description="Phosphoribosyltransferase" evidence="1">
    <location>
        <begin position="18"/>
        <end position="189"/>
    </location>
</feature>
<name>A0A838XNA9_9HYPH</name>
<dbReference type="InterPro" id="IPR029057">
    <property type="entry name" value="PRTase-like"/>
</dbReference>
<dbReference type="Pfam" id="PF00156">
    <property type="entry name" value="Pribosyltran"/>
    <property type="match status" value="1"/>
</dbReference>
<organism evidence="2 3">
    <name type="scientific">Stappia taiwanensis</name>
    <dbReference type="NCBI Taxonomy" id="992267"/>
    <lineage>
        <taxon>Bacteria</taxon>
        <taxon>Pseudomonadati</taxon>
        <taxon>Pseudomonadota</taxon>
        <taxon>Alphaproteobacteria</taxon>
        <taxon>Hyphomicrobiales</taxon>
        <taxon>Stappiaceae</taxon>
        <taxon>Stappia</taxon>
    </lineage>
</organism>
<dbReference type="EMBL" id="JACEON010000001">
    <property type="protein sequence ID" value="MBA4610116.1"/>
    <property type="molecule type" value="Genomic_DNA"/>
</dbReference>
<gene>
    <name evidence="2" type="ORF">H1W37_00520</name>
</gene>
<proteinExistence type="predicted"/>
<reference evidence="2 3" key="2">
    <citation type="submission" date="2020-08" db="EMBL/GenBank/DDBJ databases">
        <title>Stappia taiwanensis sp. nov., isolated from a coastal thermal spring.</title>
        <authorList>
            <person name="Kampfer P."/>
        </authorList>
    </citation>
    <scope>NUCLEOTIDE SEQUENCE [LARGE SCALE GENOMIC DNA]</scope>
    <source>
        <strain evidence="2 3">DSM 23284</strain>
    </source>
</reference>
<reference evidence="2 3" key="1">
    <citation type="submission" date="2020-07" db="EMBL/GenBank/DDBJ databases">
        <authorList>
            <person name="Li M."/>
        </authorList>
    </citation>
    <scope>NUCLEOTIDE SEQUENCE [LARGE SCALE GENOMIC DNA]</scope>
    <source>
        <strain evidence="2 3">DSM 23284</strain>
    </source>
</reference>
<protein>
    <submittedName>
        <fullName evidence="2">Phosphoribosyltransferase</fullName>
    </submittedName>
</protein>
<dbReference type="SUPFAM" id="SSF53271">
    <property type="entry name" value="PRTase-like"/>
    <property type="match status" value="1"/>
</dbReference>
<evidence type="ECO:0000313" key="3">
    <source>
        <dbReference type="Proteomes" id="UP000559404"/>
    </source>
</evidence>
<dbReference type="Proteomes" id="UP000559404">
    <property type="component" value="Unassembled WGS sequence"/>
</dbReference>
<dbReference type="AlphaFoldDB" id="A0A838XNA9"/>
<dbReference type="InterPro" id="IPR000836">
    <property type="entry name" value="PRTase_dom"/>
</dbReference>
<keyword evidence="3" id="KW-1185">Reference proteome</keyword>